<feature type="domain" description="HEPN" evidence="1">
    <location>
        <begin position="9"/>
        <end position="116"/>
    </location>
</feature>
<proteinExistence type="predicted"/>
<protein>
    <recommendedName>
        <fullName evidence="1">HEPN domain-containing protein</fullName>
    </recommendedName>
</protein>
<dbReference type="SUPFAM" id="SSF81593">
    <property type="entry name" value="Nucleotidyltransferase substrate binding subunit/domain"/>
    <property type="match status" value="1"/>
</dbReference>
<reference evidence="2" key="1">
    <citation type="submission" date="2009-10" db="EMBL/GenBank/DDBJ databases">
        <title>Diversity of trophic interactions inside an arsenic-rich microbial ecosystem.</title>
        <authorList>
            <person name="Bertin P.N."/>
            <person name="Heinrich-Salmeron A."/>
            <person name="Pelletier E."/>
            <person name="Goulhen-Chollet F."/>
            <person name="Arsene-Ploetze F."/>
            <person name="Gallien S."/>
            <person name="Calteau A."/>
            <person name="Vallenet D."/>
            <person name="Casiot C."/>
            <person name="Chane-Woon-Ming B."/>
            <person name="Giloteaux L."/>
            <person name="Barakat M."/>
            <person name="Bonnefoy V."/>
            <person name="Bruneel O."/>
            <person name="Chandler M."/>
            <person name="Cleiss J."/>
            <person name="Duran R."/>
            <person name="Elbaz-Poulichet F."/>
            <person name="Fonknechten N."/>
            <person name="Lauga B."/>
            <person name="Mornico D."/>
            <person name="Ortet P."/>
            <person name="Schaeffer C."/>
            <person name="Siguier P."/>
            <person name="Alexander Thil Smith A."/>
            <person name="Van Dorsselaer A."/>
            <person name="Weissenbach J."/>
            <person name="Medigue C."/>
            <person name="Le Paslier D."/>
        </authorList>
    </citation>
    <scope>NUCLEOTIDE SEQUENCE</scope>
</reference>
<accession>E6QQF1</accession>
<evidence type="ECO:0000313" key="2">
    <source>
        <dbReference type="EMBL" id="CBI09472.1"/>
    </source>
</evidence>
<sequence length="134" mass="15065">MADLEHASSLLRMAHKDFNALVGMQGNSLFVDEIFGFHVQQAVEKALKAWLCICGGDGYPMTHELARLFTLLENQGEEVEPFWSLVQYTMFAVQARYEEGVADMDEPIDRAAEIRNVLTLLTCVEKLMVSKPLA</sequence>
<comment type="caution">
    <text evidence="2">The sequence shown here is derived from an EMBL/GenBank/DDBJ whole genome shotgun (WGS) entry which is preliminary data.</text>
</comment>
<dbReference type="InterPro" id="IPR007842">
    <property type="entry name" value="HEPN_dom"/>
</dbReference>
<dbReference type="AlphaFoldDB" id="E6QQF1"/>
<evidence type="ECO:0000259" key="1">
    <source>
        <dbReference type="Pfam" id="PF05168"/>
    </source>
</evidence>
<gene>
    <name evidence="2" type="ORF">CARN7_0200</name>
</gene>
<dbReference type="EMBL" id="CABR01000032">
    <property type="protein sequence ID" value="CBI09472.1"/>
    <property type="molecule type" value="Genomic_DNA"/>
</dbReference>
<organism evidence="2">
    <name type="scientific">mine drainage metagenome</name>
    <dbReference type="NCBI Taxonomy" id="410659"/>
    <lineage>
        <taxon>unclassified sequences</taxon>
        <taxon>metagenomes</taxon>
        <taxon>ecological metagenomes</taxon>
    </lineage>
</organism>
<name>E6QQF1_9ZZZZ</name>
<dbReference type="Pfam" id="PF05168">
    <property type="entry name" value="HEPN"/>
    <property type="match status" value="1"/>
</dbReference>
<dbReference type="Gene3D" id="1.20.120.330">
    <property type="entry name" value="Nucleotidyltransferases domain 2"/>
    <property type="match status" value="1"/>
</dbReference>